<evidence type="ECO:0000256" key="1">
    <source>
        <dbReference type="SAM" id="SignalP"/>
    </source>
</evidence>
<reference evidence="2 3" key="1">
    <citation type="submission" date="2020-03" db="EMBL/GenBank/DDBJ databases">
        <title>Bradyrhizobium diversity isolated from nodules of Indigofera sp.</title>
        <authorList>
            <person name="Klepa M."/>
            <person name="Helene L."/>
            <person name="Hungria M."/>
        </authorList>
    </citation>
    <scope>NUCLEOTIDE SEQUENCE [LARGE SCALE GENOMIC DNA]</scope>
    <source>
        <strain evidence="2 3">WSM 1791</strain>
    </source>
</reference>
<dbReference type="Proteomes" id="UP000544122">
    <property type="component" value="Unassembled WGS sequence"/>
</dbReference>
<proteinExistence type="predicted"/>
<name>A0A7Y4LYD6_9BRAD</name>
<feature type="signal peptide" evidence="1">
    <location>
        <begin position="1"/>
        <end position="23"/>
    </location>
</feature>
<keyword evidence="1" id="KW-0732">Signal</keyword>
<gene>
    <name evidence="2" type="ORF">HCN58_26980</name>
</gene>
<protein>
    <submittedName>
        <fullName evidence="2">Uncharacterized protein</fullName>
    </submittedName>
</protein>
<comment type="caution">
    <text evidence="2">The sequence shown here is derived from an EMBL/GenBank/DDBJ whole genome shotgun (WGS) entry which is preliminary data.</text>
</comment>
<evidence type="ECO:0000313" key="3">
    <source>
        <dbReference type="Proteomes" id="UP000544122"/>
    </source>
</evidence>
<feature type="chain" id="PRO_5030587042" evidence="1">
    <location>
        <begin position="24"/>
        <end position="87"/>
    </location>
</feature>
<sequence>MLNKLLAVAAIAALAHAVSPADAARVKASCSGDNLSKTETMIENMADGEGKIAAQKEIAAAQDALLSGRAGVCAAHLSKAMHAGTVR</sequence>
<organism evidence="2 3">
    <name type="scientific">Bradyrhizobium australiense</name>
    <dbReference type="NCBI Taxonomy" id="2721161"/>
    <lineage>
        <taxon>Bacteria</taxon>
        <taxon>Pseudomonadati</taxon>
        <taxon>Pseudomonadota</taxon>
        <taxon>Alphaproteobacteria</taxon>
        <taxon>Hyphomicrobiales</taxon>
        <taxon>Nitrobacteraceae</taxon>
        <taxon>Bradyrhizobium</taxon>
    </lineage>
</organism>
<keyword evidence="3" id="KW-1185">Reference proteome</keyword>
<dbReference type="AlphaFoldDB" id="A0A7Y4LYD6"/>
<accession>A0A7Y4LYD6</accession>
<evidence type="ECO:0000313" key="2">
    <source>
        <dbReference type="EMBL" id="NOJ43169.1"/>
    </source>
</evidence>
<dbReference type="EMBL" id="JAAVLX010000009">
    <property type="protein sequence ID" value="NOJ43169.1"/>
    <property type="molecule type" value="Genomic_DNA"/>
</dbReference>